<dbReference type="CDD" id="cd02440">
    <property type="entry name" value="AdoMet_MTases"/>
    <property type="match status" value="1"/>
</dbReference>
<comment type="caution">
    <text evidence="2">The sequence shown here is derived from an EMBL/GenBank/DDBJ whole genome shotgun (WGS) entry which is preliminary data.</text>
</comment>
<keyword evidence="3" id="KW-1185">Reference proteome</keyword>
<organism evidence="2 3">
    <name type="scientific">Azospirillum doebereinerae</name>
    <dbReference type="NCBI Taxonomy" id="92933"/>
    <lineage>
        <taxon>Bacteria</taxon>
        <taxon>Pseudomonadati</taxon>
        <taxon>Pseudomonadota</taxon>
        <taxon>Alphaproteobacteria</taxon>
        <taxon>Rhodospirillales</taxon>
        <taxon>Azospirillaceae</taxon>
        <taxon>Azospirillum</taxon>
    </lineage>
</organism>
<protein>
    <submittedName>
        <fullName evidence="2">Methyltransferase domain-containing protein</fullName>
    </submittedName>
</protein>
<accession>A0A433J6V9</accession>
<evidence type="ECO:0000259" key="1">
    <source>
        <dbReference type="Pfam" id="PF08241"/>
    </source>
</evidence>
<evidence type="ECO:0000313" key="2">
    <source>
        <dbReference type="EMBL" id="RUQ68927.1"/>
    </source>
</evidence>
<dbReference type="Proteomes" id="UP000280346">
    <property type="component" value="Unassembled WGS sequence"/>
</dbReference>
<keyword evidence="2" id="KW-0808">Transferase</keyword>
<feature type="domain" description="Methyltransferase type 11" evidence="1">
    <location>
        <begin position="105"/>
        <end position="174"/>
    </location>
</feature>
<dbReference type="EMBL" id="RZIJ01000013">
    <property type="protein sequence ID" value="RUQ68927.1"/>
    <property type="molecule type" value="Genomic_DNA"/>
</dbReference>
<keyword evidence="2" id="KW-0489">Methyltransferase</keyword>
<proteinExistence type="predicted"/>
<sequence>MTIENYLRPLMEIFWLRPETAAWRACDCLALHEVEFTGPIADVGCGDGLFSFTRAGGRLNSAYDMFSTVNELEEFFDKVDIYDHFDENTTIPIVTEKPLYNIDVGVDQKLSLLKKAYSLGLYNEVRPADANESLPLEDGRFYTIYSNIVYWLDNYRNTLREMRRALAEDGQIILQLPNITMRDYSFFQRLYVRTGDPSWEWLHLIDRGRSDNIRQCGVTP</sequence>
<dbReference type="GO" id="GO:0032259">
    <property type="term" value="P:methylation"/>
    <property type="evidence" value="ECO:0007669"/>
    <property type="project" value="UniProtKB-KW"/>
</dbReference>
<dbReference type="RefSeq" id="WP_127000089.1">
    <property type="nucleotide sequence ID" value="NZ_JBNPXW010000012.1"/>
</dbReference>
<dbReference type="Pfam" id="PF08241">
    <property type="entry name" value="Methyltransf_11"/>
    <property type="match status" value="1"/>
</dbReference>
<gene>
    <name evidence="2" type="ORF">EJ913_17295</name>
</gene>
<dbReference type="InterPro" id="IPR029063">
    <property type="entry name" value="SAM-dependent_MTases_sf"/>
</dbReference>
<dbReference type="GO" id="GO:0008757">
    <property type="term" value="F:S-adenosylmethionine-dependent methyltransferase activity"/>
    <property type="evidence" value="ECO:0007669"/>
    <property type="project" value="InterPro"/>
</dbReference>
<dbReference type="InterPro" id="IPR013216">
    <property type="entry name" value="Methyltransf_11"/>
</dbReference>
<dbReference type="Gene3D" id="3.40.50.150">
    <property type="entry name" value="Vaccinia Virus protein VP39"/>
    <property type="match status" value="1"/>
</dbReference>
<evidence type="ECO:0000313" key="3">
    <source>
        <dbReference type="Proteomes" id="UP000280346"/>
    </source>
</evidence>
<name>A0A433J6V9_9PROT</name>
<dbReference type="SUPFAM" id="SSF53335">
    <property type="entry name" value="S-adenosyl-L-methionine-dependent methyltransferases"/>
    <property type="match status" value="1"/>
</dbReference>
<reference evidence="2 3" key="1">
    <citation type="submission" date="2018-12" db="EMBL/GenBank/DDBJ databases">
        <authorList>
            <person name="Yang Y."/>
        </authorList>
    </citation>
    <scope>NUCLEOTIDE SEQUENCE [LARGE SCALE GENOMIC DNA]</scope>
    <source>
        <strain evidence="2 3">GSF71</strain>
    </source>
</reference>
<dbReference type="OrthoDB" id="9807911at2"/>
<dbReference type="AlphaFoldDB" id="A0A433J6V9"/>